<dbReference type="EMBL" id="CADCUC010000058">
    <property type="protein sequence ID" value="CAA9308613.1"/>
    <property type="molecule type" value="Genomic_DNA"/>
</dbReference>
<name>A0A6J4KLR0_9HYPH</name>
<evidence type="ECO:0000256" key="1">
    <source>
        <dbReference type="SAM" id="MobiDB-lite"/>
    </source>
</evidence>
<gene>
    <name evidence="2" type="ORF">AVDCRST_MAG90-283</name>
</gene>
<feature type="region of interest" description="Disordered" evidence="1">
    <location>
        <begin position="1"/>
        <end position="104"/>
    </location>
</feature>
<feature type="non-terminal residue" evidence="2">
    <location>
        <position position="104"/>
    </location>
</feature>
<feature type="compositionally biased region" description="Basic residues" evidence="1">
    <location>
        <begin position="52"/>
        <end position="74"/>
    </location>
</feature>
<dbReference type="AlphaFoldDB" id="A0A6J4KLR0"/>
<accession>A0A6J4KLR0</accession>
<reference evidence="2" key="1">
    <citation type="submission" date="2020-02" db="EMBL/GenBank/DDBJ databases">
        <authorList>
            <person name="Meier V. D."/>
        </authorList>
    </citation>
    <scope>NUCLEOTIDE SEQUENCE</scope>
    <source>
        <strain evidence="2">AVDCRST_MAG90</strain>
    </source>
</reference>
<evidence type="ECO:0000313" key="2">
    <source>
        <dbReference type="EMBL" id="CAA9308613.1"/>
    </source>
</evidence>
<feature type="non-terminal residue" evidence="2">
    <location>
        <position position="1"/>
    </location>
</feature>
<proteinExistence type="predicted"/>
<sequence>DPRDDAPGASCARGFDDGRRRFFVGGDQRSGPAAAGRRSGLWRLSKHETPRTGRKAGRCAPRHPVRGGRGRRRAPLVQHVSRTPRPAGRGGRGAHRGRGGLVHL</sequence>
<protein>
    <submittedName>
        <fullName evidence="2">Uncharacterized protein</fullName>
    </submittedName>
</protein>
<organism evidence="2">
    <name type="scientific">uncultured Microvirga sp</name>
    <dbReference type="NCBI Taxonomy" id="412392"/>
    <lineage>
        <taxon>Bacteria</taxon>
        <taxon>Pseudomonadati</taxon>
        <taxon>Pseudomonadota</taxon>
        <taxon>Alphaproteobacteria</taxon>
        <taxon>Hyphomicrobiales</taxon>
        <taxon>Methylobacteriaceae</taxon>
        <taxon>Microvirga</taxon>
        <taxon>environmental samples</taxon>
    </lineage>
</organism>